<evidence type="ECO:0000256" key="3">
    <source>
        <dbReference type="ARBA" id="ARBA00038088"/>
    </source>
</evidence>
<evidence type="ECO:0000313" key="7">
    <source>
        <dbReference type="Proteomes" id="UP000235925"/>
    </source>
</evidence>
<dbReference type="SUPFAM" id="SSF52540">
    <property type="entry name" value="P-loop containing nucleoside triphosphate hydrolases"/>
    <property type="match status" value="1"/>
</dbReference>
<sequence length="492" mass="54509">MKNDIHDLGLVLDSRVKLVVLESWDERRVLETVTGLAVRQGLGIYVWSASEGLHHLSFEGDLHGGEESCAPETALKLVKHDPRPNLYVFCDLHPYLDEPRLVRLLKDIAMSEAPSAPTLVLVSHALKLPPEVQRYAARFSLSLPAEEELLAIVREEAARWSERNRGARVRTDNRTLQQVVKNLRGLSHAEVRALARNVICDDGAITQEDLPELNRAKFQMLDLDGVLGFEYETARFAEVGGLLNFKRWLAERQGAFLSGQGDDLPRGVMLVGVQGGGKSLAAKAVAGLWGLPLLRLDFACLYNKYFGETERNLREALMLAEQMAPCVLWMDEIEKGLATGEMDGGVSQRVLGTLLTWMAERAAPVFMVATANTVDRLPPELLRKGRFDELFFVDLPDGATRAEIFRIHLARRELQPGDLNLTSLAEASDGFSGAEIEQVVVSAVYAAQAQQRQVDQLMLVDSIRATSPLSIVMAERLDALRAWALGRTVQAD</sequence>
<keyword evidence="1" id="KW-0547">Nucleotide-binding</keyword>
<dbReference type="PANTHER" id="PTHR42960:SF1">
    <property type="entry name" value="YCF46 PROTEIN"/>
    <property type="match status" value="1"/>
</dbReference>
<dbReference type="InterPro" id="IPR003593">
    <property type="entry name" value="AAA+_ATPase"/>
</dbReference>
<dbReference type="OrthoDB" id="9809379at2"/>
<evidence type="ECO:0000256" key="1">
    <source>
        <dbReference type="ARBA" id="ARBA00022741"/>
    </source>
</evidence>
<dbReference type="InterPro" id="IPR027417">
    <property type="entry name" value="P-loop_NTPase"/>
</dbReference>
<dbReference type="GO" id="GO:0005524">
    <property type="term" value="F:ATP binding"/>
    <property type="evidence" value="ECO:0007669"/>
    <property type="project" value="UniProtKB-KW"/>
</dbReference>
<dbReference type="Gene3D" id="3.40.50.300">
    <property type="entry name" value="P-loop containing nucleotide triphosphate hydrolases"/>
    <property type="match status" value="1"/>
</dbReference>
<dbReference type="PANTHER" id="PTHR42960">
    <property type="entry name" value="YCF46 PROTEIN"/>
    <property type="match status" value="1"/>
</dbReference>
<gene>
    <name evidence="6" type="ORF">CXK92_16685</name>
</gene>
<dbReference type="Gene3D" id="1.10.8.60">
    <property type="match status" value="1"/>
</dbReference>
<evidence type="ECO:0000256" key="4">
    <source>
        <dbReference type="ARBA" id="ARBA00040480"/>
    </source>
</evidence>
<dbReference type="InterPro" id="IPR052381">
    <property type="entry name" value="AAA_domain_protein"/>
</dbReference>
<dbReference type="Proteomes" id="UP000235925">
    <property type="component" value="Unassembled WGS sequence"/>
</dbReference>
<organism evidence="6 7">
    <name type="scientific">Stutzerimonas stutzeri</name>
    <name type="common">Pseudomonas stutzeri</name>
    <dbReference type="NCBI Taxonomy" id="316"/>
    <lineage>
        <taxon>Bacteria</taxon>
        <taxon>Pseudomonadati</taxon>
        <taxon>Pseudomonadota</taxon>
        <taxon>Gammaproteobacteria</taxon>
        <taxon>Pseudomonadales</taxon>
        <taxon>Pseudomonadaceae</taxon>
        <taxon>Stutzerimonas</taxon>
    </lineage>
</organism>
<dbReference type="RefSeq" id="WP_102826154.1">
    <property type="nucleotide sequence ID" value="NZ_CP139348.1"/>
</dbReference>
<dbReference type="Pfam" id="PF00004">
    <property type="entry name" value="AAA"/>
    <property type="match status" value="1"/>
</dbReference>
<feature type="domain" description="AAA+ ATPase" evidence="5">
    <location>
        <begin position="264"/>
        <end position="397"/>
    </location>
</feature>
<comment type="caution">
    <text evidence="6">The sequence shown here is derived from an EMBL/GenBank/DDBJ whole genome shotgun (WGS) entry which is preliminary data.</text>
</comment>
<name>A0A2N8RXP5_STUST</name>
<evidence type="ECO:0000256" key="2">
    <source>
        <dbReference type="ARBA" id="ARBA00022840"/>
    </source>
</evidence>
<dbReference type="SMART" id="SM00382">
    <property type="entry name" value="AAA"/>
    <property type="match status" value="1"/>
</dbReference>
<proteinExistence type="inferred from homology"/>
<dbReference type="Pfam" id="PF17862">
    <property type="entry name" value="AAA_lid_3"/>
    <property type="match status" value="1"/>
</dbReference>
<dbReference type="InterPro" id="IPR003959">
    <property type="entry name" value="ATPase_AAA_core"/>
</dbReference>
<accession>A0A2N8RXP5</accession>
<dbReference type="AlphaFoldDB" id="A0A2N8RXP5"/>
<reference evidence="6 7" key="1">
    <citation type="submission" date="2018-01" db="EMBL/GenBank/DDBJ databases">
        <title>Denitrification phenotypes of diverse strains of Pseudomonas stutzeri.</title>
        <authorList>
            <person name="Milligan D.A."/>
            <person name="Bergaust L."/>
            <person name="Bakken L.R."/>
            <person name="Frostegard A."/>
        </authorList>
    </citation>
    <scope>NUCLEOTIDE SEQUENCE [LARGE SCALE GENOMIC DNA]</scope>
    <source>
        <strain evidence="6 7">KC</strain>
    </source>
</reference>
<evidence type="ECO:0000259" key="5">
    <source>
        <dbReference type="SMART" id="SM00382"/>
    </source>
</evidence>
<dbReference type="GO" id="GO:0016887">
    <property type="term" value="F:ATP hydrolysis activity"/>
    <property type="evidence" value="ECO:0007669"/>
    <property type="project" value="InterPro"/>
</dbReference>
<comment type="similarity">
    <text evidence="3">Belongs to the AAA ATPase family. Highly divergent.</text>
</comment>
<dbReference type="InterPro" id="IPR041569">
    <property type="entry name" value="AAA_lid_3"/>
</dbReference>
<keyword evidence="2" id="KW-0067">ATP-binding</keyword>
<protein>
    <recommendedName>
        <fullName evidence="4">Uncharacterized AAA domain-containing protein ycf46</fullName>
    </recommendedName>
</protein>
<evidence type="ECO:0000313" key="6">
    <source>
        <dbReference type="EMBL" id="PNF79160.1"/>
    </source>
</evidence>
<dbReference type="EMBL" id="POUN01000005">
    <property type="protein sequence ID" value="PNF79160.1"/>
    <property type="molecule type" value="Genomic_DNA"/>
</dbReference>